<sequence length="102" mass="11433">MASKTEITTNTNSSAALEVVRDGNIAGFRDELIYETITLQDCHYSESLNVFYYLCPCGDLFEFPLVQLVEGKCNLVSECPSCSLRVRLDLKEGDLDPYIAKK</sequence>
<dbReference type="AlphaFoldDB" id="A0AAD9GFW3"/>
<comment type="caution">
    <text evidence="4">The sequence shown here is derived from an EMBL/GenBank/DDBJ whole genome shotgun (WGS) entry which is preliminary data.</text>
</comment>
<dbReference type="PROSITE" id="PS51074">
    <property type="entry name" value="DPH_MB"/>
    <property type="match status" value="1"/>
</dbReference>
<evidence type="ECO:0000313" key="4">
    <source>
        <dbReference type="EMBL" id="KAK1937707.1"/>
    </source>
</evidence>
<feature type="domain" description="DPH-type MB" evidence="3">
    <location>
        <begin position="33"/>
        <end position="91"/>
    </location>
</feature>
<organism evidence="4 5">
    <name type="scientific">Babesia divergens</name>
    <dbReference type="NCBI Taxonomy" id="32595"/>
    <lineage>
        <taxon>Eukaryota</taxon>
        <taxon>Sar</taxon>
        <taxon>Alveolata</taxon>
        <taxon>Apicomplexa</taxon>
        <taxon>Aconoidasida</taxon>
        <taxon>Piroplasmida</taxon>
        <taxon>Babesiidae</taxon>
        <taxon>Babesia</taxon>
    </lineage>
</organism>
<dbReference type="InterPro" id="IPR007872">
    <property type="entry name" value="DPH_MB_dom"/>
</dbReference>
<dbReference type="Proteomes" id="UP001195914">
    <property type="component" value="Unassembled WGS sequence"/>
</dbReference>
<proteinExistence type="predicted"/>
<dbReference type="EMBL" id="JAHBMH010000033">
    <property type="protein sequence ID" value="KAK1937707.1"/>
    <property type="molecule type" value="Genomic_DNA"/>
</dbReference>
<keyword evidence="5" id="KW-1185">Reference proteome</keyword>
<evidence type="ECO:0000256" key="2">
    <source>
        <dbReference type="ARBA" id="ARBA00023004"/>
    </source>
</evidence>
<dbReference type="GO" id="GO:0046872">
    <property type="term" value="F:metal ion binding"/>
    <property type="evidence" value="ECO:0007669"/>
    <property type="project" value="UniProtKB-KW"/>
</dbReference>
<reference evidence="4" key="1">
    <citation type="journal article" date="2014" name="Nucleic Acids Res.">
        <title>The evolutionary dynamics of variant antigen genes in Babesia reveal a history of genomic innovation underlying host-parasite interaction.</title>
        <authorList>
            <person name="Jackson A.P."/>
            <person name="Otto T.D."/>
            <person name="Darby A."/>
            <person name="Ramaprasad A."/>
            <person name="Xia D."/>
            <person name="Echaide I.E."/>
            <person name="Farber M."/>
            <person name="Gahlot S."/>
            <person name="Gamble J."/>
            <person name="Gupta D."/>
            <person name="Gupta Y."/>
            <person name="Jackson L."/>
            <person name="Malandrin L."/>
            <person name="Malas T.B."/>
            <person name="Moussa E."/>
            <person name="Nair M."/>
            <person name="Reid A.J."/>
            <person name="Sanders M."/>
            <person name="Sharma J."/>
            <person name="Tracey A."/>
            <person name="Quail M.A."/>
            <person name="Weir W."/>
            <person name="Wastling J.M."/>
            <person name="Hall N."/>
            <person name="Willadsen P."/>
            <person name="Lingelbach K."/>
            <person name="Shiels B."/>
            <person name="Tait A."/>
            <person name="Berriman M."/>
            <person name="Allred D.R."/>
            <person name="Pain A."/>
        </authorList>
    </citation>
    <scope>NUCLEOTIDE SEQUENCE</scope>
    <source>
        <strain evidence="4">1802A</strain>
    </source>
</reference>
<dbReference type="Gene3D" id="3.10.660.10">
    <property type="entry name" value="DPH Zinc finger"/>
    <property type="match status" value="1"/>
</dbReference>
<dbReference type="SUPFAM" id="SSF144217">
    <property type="entry name" value="CSL zinc finger"/>
    <property type="match status" value="1"/>
</dbReference>
<evidence type="ECO:0000256" key="1">
    <source>
        <dbReference type="ARBA" id="ARBA00022723"/>
    </source>
</evidence>
<dbReference type="Pfam" id="PF05207">
    <property type="entry name" value="Zn_ribbon_CSL"/>
    <property type="match status" value="1"/>
</dbReference>
<reference evidence="4" key="2">
    <citation type="submission" date="2021-05" db="EMBL/GenBank/DDBJ databases">
        <authorList>
            <person name="Pain A."/>
        </authorList>
    </citation>
    <scope>NUCLEOTIDE SEQUENCE</scope>
    <source>
        <strain evidence="4">1802A</strain>
    </source>
</reference>
<dbReference type="InterPro" id="IPR036671">
    <property type="entry name" value="DPH_MB_sf"/>
</dbReference>
<evidence type="ECO:0000313" key="5">
    <source>
        <dbReference type="Proteomes" id="UP001195914"/>
    </source>
</evidence>
<name>A0AAD9GFW3_BABDI</name>
<accession>A0AAD9GFW3</accession>
<evidence type="ECO:0000259" key="3">
    <source>
        <dbReference type="PROSITE" id="PS51074"/>
    </source>
</evidence>
<keyword evidence="2" id="KW-0408">Iron</keyword>
<keyword evidence="1" id="KW-0479">Metal-binding</keyword>
<gene>
    <name evidence="4" type="ORF">X943_004048</name>
</gene>
<protein>
    <submittedName>
        <fullName evidence="4">CSL zinc finger domain containing protein</fullName>
    </submittedName>
</protein>